<name>A0A5A7QB21_STRAF</name>
<dbReference type="Gene3D" id="1.20.5.110">
    <property type="match status" value="1"/>
</dbReference>
<evidence type="ECO:0000256" key="3">
    <source>
        <dbReference type="ARBA" id="ARBA00022692"/>
    </source>
</evidence>
<evidence type="ECO:0000256" key="5">
    <source>
        <dbReference type="ARBA" id="ARBA00022989"/>
    </source>
</evidence>
<keyword evidence="5 10" id="KW-1133">Transmembrane helix</keyword>
<evidence type="ECO:0000256" key="6">
    <source>
        <dbReference type="ARBA" id="ARBA00023034"/>
    </source>
</evidence>
<dbReference type="GO" id="GO:0000139">
    <property type="term" value="C:Golgi membrane"/>
    <property type="evidence" value="ECO:0007669"/>
    <property type="project" value="UniProtKB-SubCell"/>
</dbReference>
<feature type="region of interest" description="Disordered" evidence="9">
    <location>
        <begin position="105"/>
        <end position="124"/>
    </location>
</feature>
<accession>A0A5A7QB21</accession>
<evidence type="ECO:0000256" key="10">
    <source>
        <dbReference type="SAM" id="Phobius"/>
    </source>
</evidence>
<evidence type="ECO:0000256" key="11">
    <source>
        <dbReference type="SAM" id="SignalP"/>
    </source>
</evidence>
<keyword evidence="2" id="KW-0813">Transport</keyword>
<dbReference type="SUPFAM" id="SSF58038">
    <property type="entry name" value="SNARE fusion complex"/>
    <property type="match status" value="1"/>
</dbReference>
<dbReference type="OrthoDB" id="261831at2759"/>
<protein>
    <submittedName>
        <fullName evidence="12">Bet1-like snare 1-1</fullName>
    </submittedName>
</protein>
<dbReference type="PANTHER" id="PTHR12791">
    <property type="entry name" value="GOLGI SNARE BET1-RELATED"/>
    <property type="match status" value="1"/>
</dbReference>
<keyword evidence="13" id="KW-1185">Reference proteome</keyword>
<keyword evidence="3 10" id="KW-0812">Transmembrane</keyword>
<evidence type="ECO:0000256" key="4">
    <source>
        <dbReference type="ARBA" id="ARBA00022927"/>
    </source>
</evidence>
<keyword evidence="4" id="KW-0653">Protein transport</keyword>
<evidence type="ECO:0000256" key="2">
    <source>
        <dbReference type="ARBA" id="ARBA00022448"/>
    </source>
</evidence>
<organism evidence="12 13">
    <name type="scientific">Striga asiatica</name>
    <name type="common">Asiatic witchweed</name>
    <name type="synonym">Buchnera asiatica</name>
    <dbReference type="NCBI Taxonomy" id="4170"/>
    <lineage>
        <taxon>Eukaryota</taxon>
        <taxon>Viridiplantae</taxon>
        <taxon>Streptophyta</taxon>
        <taxon>Embryophyta</taxon>
        <taxon>Tracheophyta</taxon>
        <taxon>Spermatophyta</taxon>
        <taxon>Magnoliopsida</taxon>
        <taxon>eudicotyledons</taxon>
        <taxon>Gunneridae</taxon>
        <taxon>Pentapetalae</taxon>
        <taxon>asterids</taxon>
        <taxon>lamiids</taxon>
        <taxon>Lamiales</taxon>
        <taxon>Orobanchaceae</taxon>
        <taxon>Buchnereae</taxon>
        <taxon>Striga</taxon>
    </lineage>
</organism>
<evidence type="ECO:0000256" key="9">
    <source>
        <dbReference type="SAM" id="MobiDB-lite"/>
    </source>
</evidence>
<reference evidence="13" key="1">
    <citation type="journal article" date="2019" name="Curr. Biol.">
        <title>Genome Sequence of Striga asiatica Provides Insight into the Evolution of Plant Parasitism.</title>
        <authorList>
            <person name="Yoshida S."/>
            <person name="Kim S."/>
            <person name="Wafula E.K."/>
            <person name="Tanskanen J."/>
            <person name="Kim Y.M."/>
            <person name="Honaas L."/>
            <person name="Yang Z."/>
            <person name="Spallek T."/>
            <person name="Conn C.E."/>
            <person name="Ichihashi Y."/>
            <person name="Cheong K."/>
            <person name="Cui S."/>
            <person name="Der J.P."/>
            <person name="Gundlach H."/>
            <person name="Jiao Y."/>
            <person name="Hori C."/>
            <person name="Ishida J.K."/>
            <person name="Kasahara H."/>
            <person name="Kiba T."/>
            <person name="Kim M.S."/>
            <person name="Koo N."/>
            <person name="Laohavisit A."/>
            <person name="Lee Y.H."/>
            <person name="Lumba S."/>
            <person name="McCourt P."/>
            <person name="Mortimer J.C."/>
            <person name="Mutuku J.M."/>
            <person name="Nomura T."/>
            <person name="Sasaki-Sekimoto Y."/>
            <person name="Seto Y."/>
            <person name="Wang Y."/>
            <person name="Wakatake T."/>
            <person name="Sakakibara H."/>
            <person name="Demura T."/>
            <person name="Yamaguchi S."/>
            <person name="Yoneyama K."/>
            <person name="Manabe R.I."/>
            <person name="Nelson D.C."/>
            <person name="Schulman A.H."/>
            <person name="Timko M.P."/>
            <person name="dePamphilis C.W."/>
            <person name="Choi D."/>
            <person name="Shirasu K."/>
        </authorList>
    </citation>
    <scope>NUCLEOTIDE SEQUENCE [LARGE SCALE GENOMIC DNA]</scope>
    <source>
        <strain evidence="13">cv. UVA1</strain>
    </source>
</reference>
<dbReference type="CDD" id="cd15853">
    <property type="entry name" value="SNARE_Bet1"/>
    <property type="match status" value="1"/>
</dbReference>
<dbReference type="Proteomes" id="UP000325081">
    <property type="component" value="Unassembled WGS sequence"/>
</dbReference>
<sequence length="238" mass="26026">MASKAIVFLGLVLAMVLLISSHVAARDLAESSDTVDTSKKTESTKEADQYYGGGGYPGHGGYGGGHGGYGGGHGGYCKFGCCGRRRDNRASRASLFDNMDSLEEGGLRSSTSYSGGIDDHDNEKTVDSLHDRVSFLKRGHLPKGSESPPKMGICCLKCGEHTLTGDIHEEVESHNRMLDRMGNEMDASRGIMSGTIDRFKMVFEKKSNRRICKLAAYFVVAFFVLYYIIRVLLYFSYG</sequence>
<dbReference type="InterPro" id="IPR010800">
    <property type="entry name" value="GRP"/>
</dbReference>
<comment type="subcellular location">
    <subcellularLocation>
        <location evidence="8">Endomembrane system</location>
        <topology evidence="8">Single-pass type IV membrane protein</topology>
    </subcellularLocation>
    <subcellularLocation>
        <location evidence="1">Golgi apparatus membrane</location>
        <topology evidence="1">Single-pass membrane protein</topology>
    </subcellularLocation>
</comment>
<dbReference type="AlphaFoldDB" id="A0A5A7QB21"/>
<dbReference type="InterPro" id="IPR039899">
    <property type="entry name" value="BET1_SNARE"/>
</dbReference>
<gene>
    <name evidence="12" type="ORF">STAS_18306</name>
</gene>
<dbReference type="EMBL" id="BKCP01006161">
    <property type="protein sequence ID" value="GER41587.1"/>
    <property type="molecule type" value="Genomic_DNA"/>
</dbReference>
<keyword evidence="6" id="KW-0333">Golgi apparatus</keyword>
<evidence type="ECO:0000256" key="7">
    <source>
        <dbReference type="ARBA" id="ARBA00023136"/>
    </source>
</evidence>
<feature type="region of interest" description="Disordered" evidence="9">
    <location>
        <begin position="29"/>
        <end position="51"/>
    </location>
</feature>
<keyword evidence="11" id="KW-0732">Signal</keyword>
<proteinExistence type="predicted"/>
<feature type="compositionally biased region" description="Basic and acidic residues" evidence="9">
    <location>
        <begin position="36"/>
        <end position="48"/>
    </location>
</feature>
<evidence type="ECO:0000313" key="13">
    <source>
        <dbReference type="Proteomes" id="UP000325081"/>
    </source>
</evidence>
<dbReference type="GO" id="GO:0015031">
    <property type="term" value="P:protein transport"/>
    <property type="evidence" value="ECO:0007669"/>
    <property type="project" value="UniProtKB-KW"/>
</dbReference>
<feature type="chain" id="PRO_5022722054" evidence="11">
    <location>
        <begin position="26"/>
        <end position="238"/>
    </location>
</feature>
<dbReference type="Pfam" id="PF07172">
    <property type="entry name" value="GRP"/>
    <property type="match status" value="1"/>
</dbReference>
<feature type="signal peptide" evidence="11">
    <location>
        <begin position="1"/>
        <end position="25"/>
    </location>
</feature>
<feature type="transmembrane region" description="Helical" evidence="10">
    <location>
        <begin position="214"/>
        <end position="235"/>
    </location>
</feature>
<comment type="caution">
    <text evidence="12">The sequence shown here is derived from an EMBL/GenBank/DDBJ whole genome shotgun (WGS) entry which is preliminary data.</text>
</comment>
<evidence type="ECO:0000256" key="1">
    <source>
        <dbReference type="ARBA" id="ARBA00004194"/>
    </source>
</evidence>
<keyword evidence="7 10" id="KW-0472">Membrane</keyword>
<evidence type="ECO:0000313" key="12">
    <source>
        <dbReference type="EMBL" id="GER41587.1"/>
    </source>
</evidence>
<evidence type="ECO:0000256" key="8">
    <source>
        <dbReference type="ARBA" id="ARBA00046280"/>
    </source>
</evidence>